<gene>
    <name evidence="3" type="ORF">QBC42DRAFT_321905</name>
</gene>
<feature type="domain" description="Heterokaryon incompatibility" evidence="2">
    <location>
        <begin position="57"/>
        <end position="238"/>
    </location>
</feature>
<organism evidence="3 4">
    <name type="scientific">Cladorrhinum samala</name>
    <dbReference type="NCBI Taxonomy" id="585594"/>
    <lineage>
        <taxon>Eukaryota</taxon>
        <taxon>Fungi</taxon>
        <taxon>Dikarya</taxon>
        <taxon>Ascomycota</taxon>
        <taxon>Pezizomycotina</taxon>
        <taxon>Sordariomycetes</taxon>
        <taxon>Sordariomycetidae</taxon>
        <taxon>Sordariales</taxon>
        <taxon>Podosporaceae</taxon>
        <taxon>Cladorrhinum</taxon>
    </lineage>
</organism>
<keyword evidence="4" id="KW-1185">Reference proteome</keyword>
<evidence type="ECO:0000313" key="3">
    <source>
        <dbReference type="EMBL" id="KAK4456675.1"/>
    </source>
</evidence>
<dbReference type="InterPro" id="IPR052895">
    <property type="entry name" value="HetReg/Transcr_Mod"/>
</dbReference>
<dbReference type="EMBL" id="MU865178">
    <property type="protein sequence ID" value="KAK4456675.1"/>
    <property type="molecule type" value="Genomic_DNA"/>
</dbReference>
<reference evidence="3" key="1">
    <citation type="journal article" date="2023" name="Mol. Phylogenet. Evol.">
        <title>Genome-scale phylogeny and comparative genomics of the fungal order Sordariales.</title>
        <authorList>
            <person name="Hensen N."/>
            <person name="Bonometti L."/>
            <person name="Westerberg I."/>
            <person name="Brannstrom I.O."/>
            <person name="Guillou S."/>
            <person name="Cros-Aarteil S."/>
            <person name="Calhoun S."/>
            <person name="Haridas S."/>
            <person name="Kuo A."/>
            <person name="Mondo S."/>
            <person name="Pangilinan J."/>
            <person name="Riley R."/>
            <person name="LaButti K."/>
            <person name="Andreopoulos B."/>
            <person name="Lipzen A."/>
            <person name="Chen C."/>
            <person name="Yan M."/>
            <person name="Daum C."/>
            <person name="Ng V."/>
            <person name="Clum A."/>
            <person name="Steindorff A."/>
            <person name="Ohm R.A."/>
            <person name="Martin F."/>
            <person name="Silar P."/>
            <person name="Natvig D.O."/>
            <person name="Lalanne C."/>
            <person name="Gautier V."/>
            <person name="Ament-Velasquez S.L."/>
            <person name="Kruys A."/>
            <person name="Hutchinson M.I."/>
            <person name="Powell A.J."/>
            <person name="Barry K."/>
            <person name="Miller A.N."/>
            <person name="Grigoriev I.V."/>
            <person name="Debuchy R."/>
            <person name="Gladieux P."/>
            <person name="Hiltunen Thoren M."/>
            <person name="Johannesson H."/>
        </authorList>
    </citation>
    <scope>NUCLEOTIDE SEQUENCE</scope>
    <source>
        <strain evidence="3">PSN324</strain>
    </source>
</reference>
<evidence type="ECO:0000256" key="1">
    <source>
        <dbReference type="SAM" id="MobiDB-lite"/>
    </source>
</evidence>
<proteinExistence type="predicted"/>
<evidence type="ECO:0000259" key="2">
    <source>
        <dbReference type="Pfam" id="PF06985"/>
    </source>
</evidence>
<feature type="region of interest" description="Disordered" evidence="1">
    <location>
        <begin position="36"/>
        <end position="56"/>
    </location>
</feature>
<comment type="caution">
    <text evidence="3">The sequence shown here is derived from an EMBL/GenBank/DDBJ whole genome shotgun (WGS) entry which is preliminary data.</text>
</comment>
<dbReference type="AlphaFoldDB" id="A0AAV9H9C2"/>
<dbReference type="Pfam" id="PF06985">
    <property type="entry name" value="HET"/>
    <property type="match status" value="1"/>
</dbReference>
<dbReference type="PANTHER" id="PTHR24148:SF64">
    <property type="entry name" value="HETEROKARYON INCOMPATIBILITY DOMAIN-CONTAINING PROTEIN"/>
    <property type="match status" value="1"/>
</dbReference>
<dbReference type="Proteomes" id="UP001321749">
    <property type="component" value="Unassembled WGS sequence"/>
</dbReference>
<reference evidence="3" key="2">
    <citation type="submission" date="2023-06" db="EMBL/GenBank/DDBJ databases">
        <authorList>
            <consortium name="Lawrence Berkeley National Laboratory"/>
            <person name="Mondo S.J."/>
            <person name="Hensen N."/>
            <person name="Bonometti L."/>
            <person name="Westerberg I."/>
            <person name="Brannstrom I.O."/>
            <person name="Guillou S."/>
            <person name="Cros-Aarteil S."/>
            <person name="Calhoun S."/>
            <person name="Haridas S."/>
            <person name="Kuo A."/>
            <person name="Pangilinan J."/>
            <person name="Riley R."/>
            <person name="Labutti K."/>
            <person name="Andreopoulos B."/>
            <person name="Lipzen A."/>
            <person name="Chen C."/>
            <person name="Yanf M."/>
            <person name="Daum C."/>
            <person name="Ng V."/>
            <person name="Clum A."/>
            <person name="Steindorff A."/>
            <person name="Ohm R."/>
            <person name="Martin F."/>
            <person name="Silar P."/>
            <person name="Natvig D."/>
            <person name="Lalanne C."/>
            <person name="Gautier V."/>
            <person name="Ament-Velasquez S.L."/>
            <person name="Kruys A."/>
            <person name="Hutchinson M.I."/>
            <person name="Powell A.J."/>
            <person name="Barry K."/>
            <person name="Miller A.N."/>
            <person name="Grigoriev I.V."/>
            <person name="Debuchy R."/>
            <person name="Gladieux P."/>
            <person name="Thoren M.H."/>
            <person name="Johannesson H."/>
        </authorList>
    </citation>
    <scope>NUCLEOTIDE SEQUENCE</scope>
    <source>
        <strain evidence="3">PSN324</strain>
    </source>
</reference>
<accession>A0AAV9H9C2</accession>
<sequence>MSYFIYNPLNKDEIRVLRLLPGEQDDALQGRLETHQLPPALGSTPPPPDGGPAASGFDALSYVWGGEVRPEDGCSIAIDGQTELGITPSLDSFLRRLRRPSDDRILWADAVCINQQDTKEREQQVALMPRVYSSADSVLVDLGEESEDSDLALEIMDAAWKKHIWAGAKFSGKDMSLEESVLLFGLGNIIKPDDSSAADRRHVLEAAGELPPRGDAKWHSVARFFSRPWFARVWVIQEFILARNPVMHLGTRTLNWRELWAPICQYADGQPLAAVPRTFESQRGVLSYFSLGVSRRLRELRTTPGGEQLILKYIPGNVDGHKLCDWLLLFQLSQCTRRRDRYFALLGLASDVAAASGAAEADLAIDYTSPIETIVVRMGRFLLSHGPDSLLMSGLSQQDSSGHLKPGTPSWVRDYTQVGRYFRGQSVLKYPHKAAGNTGFYVRPSPWRMDTIVVAGMRVDTVDTAAFASPLREFSRTRDMKHYSFDRLRRRFSLGMRAMLGGSGDQVLMDGGRYRPTGESLFDAAAKTWSHDQTEDDGLMGFHFLSWTAALGDVNKMMEAFDQAYEMTAKRFGQKSRDSVNEAMSAFNSLVFDADGFRVQPTRTRRGYFASLPDCYLPGDEIWCVVGVPMPLLLRKSDAYTEGHLYKLVGPCYVHGIMNGEVLERRASELYFLPIH</sequence>
<dbReference type="PANTHER" id="PTHR24148">
    <property type="entry name" value="ANKYRIN REPEAT DOMAIN-CONTAINING PROTEIN 39 HOMOLOG-RELATED"/>
    <property type="match status" value="1"/>
</dbReference>
<dbReference type="InterPro" id="IPR010730">
    <property type="entry name" value="HET"/>
</dbReference>
<protein>
    <submittedName>
        <fullName evidence="3">Heterokaryon incompatibility protein-domain-containing protein</fullName>
    </submittedName>
</protein>
<evidence type="ECO:0000313" key="4">
    <source>
        <dbReference type="Proteomes" id="UP001321749"/>
    </source>
</evidence>
<name>A0AAV9H9C2_9PEZI</name>
<dbReference type="Pfam" id="PF26639">
    <property type="entry name" value="Het-6_barrel"/>
    <property type="match status" value="1"/>
</dbReference>